<feature type="region of interest" description="Disordered" evidence="1">
    <location>
        <begin position="383"/>
        <end position="439"/>
    </location>
</feature>
<dbReference type="PANTHER" id="PTHR33371:SF15">
    <property type="entry name" value="LIPOPROTEIN LPRN"/>
    <property type="match status" value="1"/>
</dbReference>
<dbReference type="InterPro" id="IPR003399">
    <property type="entry name" value="Mce/MlaD"/>
</dbReference>
<dbReference type="Proteomes" id="UP001385809">
    <property type="component" value="Unassembled WGS sequence"/>
</dbReference>
<dbReference type="PROSITE" id="PS51257">
    <property type="entry name" value="PROKAR_LIPOPROTEIN"/>
    <property type="match status" value="1"/>
</dbReference>
<evidence type="ECO:0000259" key="2">
    <source>
        <dbReference type="Pfam" id="PF02470"/>
    </source>
</evidence>
<dbReference type="RefSeq" id="WP_337694958.1">
    <property type="nucleotide sequence ID" value="NZ_JBBEGN010000004.1"/>
</dbReference>
<sequence length="439" mass="44289">MTTPRTPRRSWRLAVVAVVAAVGLSGCGLQSIQEVPLPGGAALGDEPYTVTALLSNVVDLVPNASVRTNDVPVGVVREVRLAPDGWTAEVTMSVNGDVALPANAMAKLRQTSLLGEKFVELGNPAIGAPQGRLADGAVIPLDRTDVGAQVEEVLGALSLLLNGGGVEKVQTISRELNAALSGNESQIRALLDNLNVFVGTLDQQRGDIVRALDSVDRLAATLVDQRAKIANVIDNLQPGLDVLNEQRGLLVGTLQALQRLSVVGTDVINRAGANTIADLYALQPILANLIASGDALPGSLQILLTIPFADNALNVIKGDFANIDVSVELSLSGLLQNLLGVNADTTSLTQILNLLQNRQAATGAPALALPGVTGLLPGVGGATGTPAGAQTPAGAGTPQGTGTGAGTGTGTGADTGDGAGTTPDTTGDTGGDAPDEGGN</sequence>
<evidence type="ECO:0000313" key="4">
    <source>
        <dbReference type="EMBL" id="MEJ2868372.1"/>
    </source>
</evidence>
<evidence type="ECO:0000259" key="3">
    <source>
        <dbReference type="Pfam" id="PF11887"/>
    </source>
</evidence>
<keyword evidence="5" id="KW-1185">Reference proteome</keyword>
<name>A0ABU8MP50_9PSEU</name>
<dbReference type="Pfam" id="PF11887">
    <property type="entry name" value="Mce4_CUP1"/>
    <property type="match status" value="1"/>
</dbReference>
<dbReference type="EMBL" id="JBBEGN010000004">
    <property type="protein sequence ID" value="MEJ2868372.1"/>
    <property type="molecule type" value="Genomic_DNA"/>
</dbReference>
<dbReference type="InterPro" id="IPR052336">
    <property type="entry name" value="MlaD_Phospholipid_Transporter"/>
</dbReference>
<accession>A0ABU8MP50</accession>
<feature type="compositionally biased region" description="Low complexity" evidence="1">
    <location>
        <begin position="384"/>
        <end position="396"/>
    </location>
</feature>
<dbReference type="InterPro" id="IPR024516">
    <property type="entry name" value="Mce_C"/>
</dbReference>
<dbReference type="NCBIfam" id="TIGR00996">
    <property type="entry name" value="Mtu_fam_mce"/>
    <property type="match status" value="1"/>
</dbReference>
<dbReference type="InterPro" id="IPR005693">
    <property type="entry name" value="Mce"/>
</dbReference>
<organism evidence="4 5">
    <name type="scientific">Actinomycetospora aurantiaca</name>
    <dbReference type="NCBI Taxonomy" id="3129233"/>
    <lineage>
        <taxon>Bacteria</taxon>
        <taxon>Bacillati</taxon>
        <taxon>Actinomycetota</taxon>
        <taxon>Actinomycetes</taxon>
        <taxon>Pseudonocardiales</taxon>
        <taxon>Pseudonocardiaceae</taxon>
        <taxon>Actinomycetospora</taxon>
    </lineage>
</organism>
<comment type="caution">
    <text evidence="4">The sequence shown here is derived from an EMBL/GenBank/DDBJ whole genome shotgun (WGS) entry which is preliminary data.</text>
</comment>
<gene>
    <name evidence="4" type="ORF">WCD74_11375</name>
</gene>
<protein>
    <submittedName>
        <fullName evidence="4">MCE family protein</fullName>
    </submittedName>
</protein>
<proteinExistence type="predicted"/>
<evidence type="ECO:0000256" key="1">
    <source>
        <dbReference type="SAM" id="MobiDB-lite"/>
    </source>
</evidence>
<dbReference type="PANTHER" id="PTHR33371">
    <property type="entry name" value="INTERMEMBRANE PHOSPHOLIPID TRANSPORT SYSTEM BINDING PROTEIN MLAD-RELATED"/>
    <property type="match status" value="1"/>
</dbReference>
<feature type="compositionally biased region" description="Gly residues" evidence="1">
    <location>
        <begin position="397"/>
        <end position="419"/>
    </location>
</feature>
<evidence type="ECO:0000313" key="5">
    <source>
        <dbReference type="Proteomes" id="UP001385809"/>
    </source>
</evidence>
<dbReference type="Pfam" id="PF02470">
    <property type="entry name" value="MlaD"/>
    <property type="match status" value="1"/>
</dbReference>
<reference evidence="4 5" key="1">
    <citation type="submission" date="2024-03" db="EMBL/GenBank/DDBJ databases">
        <title>Actinomycetospora sp. OC33-EN08, a novel actinomycete isolated from wild orchid (Aerides multiflora).</title>
        <authorList>
            <person name="Suriyachadkun C."/>
        </authorList>
    </citation>
    <scope>NUCLEOTIDE SEQUENCE [LARGE SCALE GENOMIC DNA]</scope>
    <source>
        <strain evidence="4 5">OC33-EN08</strain>
    </source>
</reference>
<feature type="domain" description="Mammalian cell entry C-terminal" evidence="3">
    <location>
        <begin position="131"/>
        <end position="289"/>
    </location>
</feature>
<feature type="domain" description="Mce/MlaD" evidence="2">
    <location>
        <begin position="47"/>
        <end position="121"/>
    </location>
</feature>